<keyword evidence="2" id="KW-1185">Reference proteome</keyword>
<proteinExistence type="predicted"/>
<dbReference type="PANTHER" id="PTHR35841">
    <property type="entry name" value="PHOSPHONATES-BINDING PERIPLASMIC PROTEIN"/>
    <property type="match status" value="1"/>
</dbReference>
<organism evidence="1 2">
    <name type="scientific">Paraburkholderia hiiakae</name>
    <dbReference type="NCBI Taxonomy" id="1081782"/>
    <lineage>
        <taxon>Bacteria</taxon>
        <taxon>Pseudomonadati</taxon>
        <taxon>Pseudomonadota</taxon>
        <taxon>Betaproteobacteria</taxon>
        <taxon>Burkholderiales</taxon>
        <taxon>Burkholderiaceae</taxon>
        <taxon>Paraburkholderia</taxon>
    </lineage>
</organism>
<comment type="caution">
    <text evidence="1">The sequence shown here is derived from an EMBL/GenBank/DDBJ whole genome shotgun (WGS) entry which is preliminary data.</text>
</comment>
<protein>
    <recommendedName>
        <fullName evidence="3">Phosphate ABC transporter substrate-binding protein</fullName>
    </recommendedName>
</protein>
<name>A0ABM8NV91_9BURK</name>
<evidence type="ECO:0000313" key="1">
    <source>
        <dbReference type="EMBL" id="CAD6545076.1"/>
    </source>
</evidence>
<reference evidence="1 2" key="1">
    <citation type="submission" date="2020-10" db="EMBL/GenBank/DDBJ databases">
        <authorList>
            <person name="Peeters C."/>
        </authorList>
    </citation>
    <scope>NUCLEOTIDE SEQUENCE [LARGE SCALE GENOMIC DNA]</scope>
    <source>
        <strain evidence="1 2">LMG 27952</strain>
    </source>
</reference>
<evidence type="ECO:0008006" key="3">
    <source>
        <dbReference type="Google" id="ProtNLM"/>
    </source>
</evidence>
<dbReference type="RefSeq" id="WP_201697872.1">
    <property type="nucleotide sequence ID" value="NZ_CAJHCQ010000011.1"/>
</dbReference>
<dbReference type="EMBL" id="CAJHCQ010000011">
    <property type="protein sequence ID" value="CAD6545076.1"/>
    <property type="molecule type" value="Genomic_DNA"/>
</dbReference>
<sequence length="278" mass="29569">MSRWIASLPMYNVTPRHAALWHSLLSDCVTDFARVSARSFDPGDVTIVNAPEGELMPHWRRKDLLLSQTCGFPYRMLGLADEVHLISTPIFDAPGCEGPRYRSALVVSARAWASGANTLEACHGLRAACNGADSHSGMNAFRHALAPLARDGRFFASVLSTGSHAATLQALASGAADVGAIDCVTLALLRDSHPESFDGVRTIGMTASAPGLPLIASRALGEGEAQALRDALDAALAADPERARTLRLRGFARLTGEAYAEIEDMANAAAQQGYTELR</sequence>
<dbReference type="Pfam" id="PF12974">
    <property type="entry name" value="Phosphonate-bd"/>
    <property type="match status" value="1"/>
</dbReference>
<dbReference type="PANTHER" id="PTHR35841:SF1">
    <property type="entry name" value="PHOSPHONATES-BINDING PERIPLASMIC PROTEIN"/>
    <property type="match status" value="1"/>
</dbReference>
<dbReference type="Gene3D" id="3.40.190.10">
    <property type="entry name" value="Periplasmic binding protein-like II"/>
    <property type="match status" value="1"/>
</dbReference>
<evidence type="ECO:0000313" key="2">
    <source>
        <dbReference type="Proteomes" id="UP000656319"/>
    </source>
</evidence>
<gene>
    <name evidence="1" type="ORF">LMG27952_04249</name>
</gene>
<accession>A0ABM8NV91</accession>
<dbReference type="Proteomes" id="UP000656319">
    <property type="component" value="Unassembled WGS sequence"/>
</dbReference>
<dbReference type="SUPFAM" id="SSF53850">
    <property type="entry name" value="Periplasmic binding protein-like II"/>
    <property type="match status" value="1"/>
</dbReference>